<dbReference type="Proteomes" id="UP000632766">
    <property type="component" value="Unassembled WGS sequence"/>
</dbReference>
<dbReference type="EMBL" id="JAECZC010000003">
    <property type="protein sequence ID" value="MBH8561296.1"/>
    <property type="molecule type" value="Genomic_DNA"/>
</dbReference>
<organism evidence="1 2">
    <name type="scientific">Amazonocrinis nigriterrae CENA67</name>
    <dbReference type="NCBI Taxonomy" id="2794033"/>
    <lineage>
        <taxon>Bacteria</taxon>
        <taxon>Bacillati</taxon>
        <taxon>Cyanobacteriota</taxon>
        <taxon>Cyanophyceae</taxon>
        <taxon>Nostocales</taxon>
        <taxon>Nostocaceae</taxon>
        <taxon>Amazonocrinis</taxon>
        <taxon>Amazonocrinis nigriterrae</taxon>
    </lineage>
</organism>
<accession>A0A8J7HKJ7</accession>
<gene>
    <name evidence="1" type="ORF">I8748_03745</name>
</gene>
<sequence length="79" mass="8503">MSHHTFELENIAAMTELNDEEITNLVGGSGYVYDGDLIDLDDLVDLNLDTGDILSNNDVDVLTINPIVGLLGTLLGNKT</sequence>
<proteinExistence type="predicted"/>
<dbReference type="AlphaFoldDB" id="A0A8J7HKJ7"/>
<evidence type="ECO:0000313" key="1">
    <source>
        <dbReference type="EMBL" id="MBH8561296.1"/>
    </source>
</evidence>
<comment type="caution">
    <text evidence="1">The sequence shown here is derived from an EMBL/GenBank/DDBJ whole genome shotgun (WGS) entry which is preliminary data.</text>
</comment>
<name>A0A8J7HKJ7_9NOST</name>
<reference evidence="1 2" key="1">
    <citation type="journal article" date="2021" name="Int. J. Syst. Evol. Microbiol.">
        <title>Amazonocrinis nigriterrae gen. nov., sp. nov., Atlanticothrix silvestris gen. nov., sp. nov. and Dendronalium phyllosphericum gen. nov., sp. nov., nostocacean cyanobacteria from Brazilian environments.</title>
        <authorList>
            <person name="Alvarenga D.O."/>
            <person name="Andreote A.P.D."/>
            <person name="Branco L.H.Z."/>
            <person name="Delbaje E."/>
            <person name="Cruz R.B."/>
            <person name="Varani A.M."/>
            <person name="Fiore M.F."/>
        </authorList>
    </citation>
    <scope>NUCLEOTIDE SEQUENCE [LARGE SCALE GENOMIC DNA]</scope>
    <source>
        <strain evidence="1 2">CENA67</strain>
    </source>
</reference>
<protein>
    <submittedName>
        <fullName evidence="1">Uncharacterized protein</fullName>
    </submittedName>
</protein>
<evidence type="ECO:0000313" key="2">
    <source>
        <dbReference type="Proteomes" id="UP000632766"/>
    </source>
</evidence>
<keyword evidence="2" id="KW-1185">Reference proteome</keyword>
<dbReference type="RefSeq" id="WP_198123322.1">
    <property type="nucleotide sequence ID" value="NZ_JAECZC010000003.1"/>
</dbReference>